<keyword evidence="2" id="KW-0732">Signal</keyword>
<evidence type="ECO:0000256" key="3">
    <source>
        <dbReference type="SAM" id="MobiDB-lite"/>
    </source>
</evidence>
<accession>A0ABQ4XIL4</accession>
<dbReference type="EMBL" id="BQNB010009548">
    <property type="protein sequence ID" value="GJS65054.1"/>
    <property type="molecule type" value="Genomic_DNA"/>
</dbReference>
<evidence type="ECO:0000259" key="4">
    <source>
        <dbReference type="Pfam" id="PF05922"/>
    </source>
</evidence>
<reference evidence="5" key="1">
    <citation type="journal article" date="2022" name="Int. J. Mol. Sci.">
        <title>Draft Genome of Tanacetum Coccineum: Genomic Comparison of Closely Related Tanacetum-Family Plants.</title>
        <authorList>
            <person name="Yamashiro T."/>
            <person name="Shiraishi A."/>
            <person name="Nakayama K."/>
            <person name="Satake H."/>
        </authorList>
    </citation>
    <scope>NUCLEOTIDE SEQUENCE</scope>
</reference>
<feature type="region of interest" description="Disordered" evidence="3">
    <location>
        <begin position="47"/>
        <end position="84"/>
    </location>
</feature>
<protein>
    <submittedName>
        <fullName evidence="5">Subtilisin-like protease SBT4.3</fullName>
    </submittedName>
</protein>
<dbReference type="PANTHER" id="PTHR10795">
    <property type="entry name" value="PROPROTEIN CONVERTASE SUBTILISIN/KEXIN"/>
    <property type="match status" value="1"/>
</dbReference>
<feature type="domain" description="Inhibitor I9" evidence="4">
    <location>
        <begin position="181"/>
        <end position="255"/>
    </location>
</feature>
<feature type="compositionally biased region" description="Basic and acidic residues" evidence="3">
    <location>
        <begin position="72"/>
        <end position="84"/>
    </location>
</feature>
<dbReference type="InterPro" id="IPR036852">
    <property type="entry name" value="Peptidase_S8/S53_dom_sf"/>
</dbReference>
<organism evidence="5 6">
    <name type="scientific">Tanacetum coccineum</name>
    <dbReference type="NCBI Taxonomy" id="301880"/>
    <lineage>
        <taxon>Eukaryota</taxon>
        <taxon>Viridiplantae</taxon>
        <taxon>Streptophyta</taxon>
        <taxon>Embryophyta</taxon>
        <taxon>Tracheophyta</taxon>
        <taxon>Spermatophyta</taxon>
        <taxon>Magnoliopsida</taxon>
        <taxon>eudicotyledons</taxon>
        <taxon>Gunneridae</taxon>
        <taxon>Pentapetalae</taxon>
        <taxon>asterids</taxon>
        <taxon>campanulids</taxon>
        <taxon>Asterales</taxon>
        <taxon>Asteraceae</taxon>
        <taxon>Asteroideae</taxon>
        <taxon>Anthemideae</taxon>
        <taxon>Anthemidinae</taxon>
        <taxon>Tanacetum</taxon>
    </lineage>
</organism>
<comment type="similarity">
    <text evidence="1">Belongs to the peptidase S8 family.</text>
</comment>
<dbReference type="InterPro" id="IPR045051">
    <property type="entry name" value="SBT"/>
</dbReference>
<proteinExistence type="inferred from homology"/>
<gene>
    <name evidence="5" type="ORF">Tco_0679618</name>
</gene>
<reference evidence="5" key="2">
    <citation type="submission" date="2022-01" db="EMBL/GenBank/DDBJ databases">
        <authorList>
            <person name="Yamashiro T."/>
            <person name="Shiraishi A."/>
            <person name="Satake H."/>
            <person name="Nakayama K."/>
        </authorList>
    </citation>
    <scope>NUCLEOTIDE SEQUENCE</scope>
</reference>
<dbReference type="InterPro" id="IPR010259">
    <property type="entry name" value="S8pro/Inhibitor_I9"/>
</dbReference>
<dbReference type="SUPFAM" id="SSF52743">
    <property type="entry name" value="Subtilisin-like"/>
    <property type="match status" value="1"/>
</dbReference>
<sequence>MPPRRTRNINDVYKRIMARMDERLDQFVDQFYNRMNDMMNLRRCGDRNGRRSEDEELGNPFFEGDCSSSNELGDHGMAGDDYERAPVFDDGYEEAPIFDDDQFKEESMPVYDTDIEDVIGEEEENMEDIVVVANDLCSSMIQTTLSVDFSKNINSNPHELIWSQKVPTFSETDIRRKLYNVYLGSLPEGEYSPTLHHAQFINQVIESSFASKSLIQSYKRSFNGFAAYLSQEERERMASFEGVVSVFPSKTLQLQTTRSWDYMGFPSIVERRPFIESDIIIGVIDRGIWPESESFHDDGFGPVPKKWKGQCAGGINFTCN</sequence>
<evidence type="ECO:0000313" key="6">
    <source>
        <dbReference type="Proteomes" id="UP001151760"/>
    </source>
</evidence>
<dbReference type="Pfam" id="PF05922">
    <property type="entry name" value="Inhibitor_I9"/>
    <property type="match status" value="1"/>
</dbReference>
<dbReference type="Gene3D" id="3.30.70.80">
    <property type="entry name" value="Peptidase S8 propeptide/proteinase inhibitor I9"/>
    <property type="match status" value="1"/>
</dbReference>
<dbReference type="Gene3D" id="3.40.50.200">
    <property type="entry name" value="Peptidase S8/S53 domain"/>
    <property type="match status" value="1"/>
</dbReference>
<evidence type="ECO:0000256" key="2">
    <source>
        <dbReference type="ARBA" id="ARBA00022729"/>
    </source>
</evidence>
<feature type="non-terminal residue" evidence="5">
    <location>
        <position position="320"/>
    </location>
</feature>
<evidence type="ECO:0000313" key="5">
    <source>
        <dbReference type="EMBL" id="GJS65054.1"/>
    </source>
</evidence>
<name>A0ABQ4XIL4_9ASTR</name>
<keyword evidence="6" id="KW-1185">Reference proteome</keyword>
<dbReference type="Proteomes" id="UP001151760">
    <property type="component" value="Unassembled WGS sequence"/>
</dbReference>
<dbReference type="InterPro" id="IPR037045">
    <property type="entry name" value="S8pro/Inhibitor_I9_sf"/>
</dbReference>
<evidence type="ECO:0000256" key="1">
    <source>
        <dbReference type="ARBA" id="ARBA00011073"/>
    </source>
</evidence>
<comment type="caution">
    <text evidence="5">The sequence shown here is derived from an EMBL/GenBank/DDBJ whole genome shotgun (WGS) entry which is preliminary data.</text>
</comment>